<dbReference type="EC" id="1.1.1.42" evidence="9"/>
<dbReference type="GO" id="GO:0000287">
    <property type="term" value="F:magnesium ion binding"/>
    <property type="evidence" value="ECO:0007669"/>
    <property type="project" value="InterPro"/>
</dbReference>
<dbReference type="InterPro" id="IPR024084">
    <property type="entry name" value="IsoPropMal-DH-like_dom"/>
</dbReference>
<name>A0A5A7NV73_9MICC</name>
<evidence type="ECO:0000256" key="12">
    <source>
        <dbReference type="PIRSR" id="PIRSR000108-3"/>
    </source>
</evidence>
<evidence type="ECO:0000256" key="7">
    <source>
        <dbReference type="ARBA" id="ARBA00023002"/>
    </source>
</evidence>
<accession>A0A5A7NV73</accession>
<feature type="binding site" evidence="11">
    <location>
        <position position="77"/>
    </location>
    <ligand>
        <name>D-threo-isocitrate</name>
        <dbReference type="ChEBI" id="CHEBI:15562"/>
    </ligand>
</feature>
<dbReference type="PIRSF" id="PIRSF000108">
    <property type="entry name" value="IDH_NADP"/>
    <property type="match status" value="1"/>
</dbReference>
<dbReference type="EMBL" id="BKDJ01000013">
    <property type="protein sequence ID" value="GER23911.1"/>
    <property type="molecule type" value="Genomic_DNA"/>
</dbReference>
<dbReference type="Proteomes" id="UP000325307">
    <property type="component" value="Unassembled WGS sequence"/>
</dbReference>
<comment type="cofactor">
    <cofactor evidence="9 12">
        <name>Mg(2+)</name>
        <dbReference type="ChEBI" id="CHEBI:18420"/>
    </cofactor>
    <cofactor evidence="9 12">
        <name>Mn(2+)</name>
        <dbReference type="ChEBI" id="CHEBI:29035"/>
    </cofactor>
    <text evidence="9 12">Binds 1 Mg(2+) or Mn(2+) ion per subunit.</text>
</comment>
<evidence type="ECO:0000256" key="1">
    <source>
        <dbReference type="ARBA" id="ARBA00001936"/>
    </source>
</evidence>
<evidence type="ECO:0000256" key="4">
    <source>
        <dbReference type="ARBA" id="ARBA00022723"/>
    </source>
</evidence>
<dbReference type="InterPro" id="IPR019818">
    <property type="entry name" value="IsoCit/isopropylmalate_DH_CS"/>
</dbReference>
<dbReference type="AlphaFoldDB" id="A0A5A7NV73"/>
<dbReference type="PROSITE" id="PS00470">
    <property type="entry name" value="IDH_IMDH"/>
    <property type="match status" value="1"/>
</dbReference>
<dbReference type="RefSeq" id="WP_149957507.1">
    <property type="nucleotide sequence ID" value="NZ_BKDJ01000013.1"/>
</dbReference>
<evidence type="ECO:0000256" key="2">
    <source>
        <dbReference type="ARBA" id="ARBA00007769"/>
    </source>
</evidence>
<dbReference type="PANTHER" id="PTHR11822">
    <property type="entry name" value="NADP-SPECIFIC ISOCITRATE DEHYDROGENASE"/>
    <property type="match status" value="1"/>
</dbReference>
<evidence type="ECO:0000256" key="9">
    <source>
        <dbReference type="PIRNR" id="PIRNR000108"/>
    </source>
</evidence>
<feature type="domain" description="Isopropylmalate dehydrogenase-like" evidence="13">
    <location>
        <begin position="9"/>
        <end position="396"/>
    </location>
</feature>
<evidence type="ECO:0000256" key="6">
    <source>
        <dbReference type="ARBA" id="ARBA00022857"/>
    </source>
</evidence>
<dbReference type="SUPFAM" id="SSF53659">
    <property type="entry name" value="Isocitrate/Isopropylmalate dehydrogenase-like"/>
    <property type="match status" value="1"/>
</dbReference>
<dbReference type="NCBIfam" id="TIGR00127">
    <property type="entry name" value="nadp_idh_euk"/>
    <property type="match status" value="1"/>
</dbReference>
<dbReference type="Gene3D" id="3.40.718.10">
    <property type="entry name" value="Isopropylmalate Dehydrogenase"/>
    <property type="match status" value="1"/>
</dbReference>
<dbReference type="Pfam" id="PF00180">
    <property type="entry name" value="Iso_dh"/>
    <property type="match status" value="1"/>
</dbReference>
<keyword evidence="8 9" id="KW-0464">Manganese</keyword>
<sequence>MDKITVNGPIVELDGDEMARTMWTLVRDRLILPHVDASILRFDLSLPNRERTGDRVTFEAAEAVAEHRVGVKCSTITPDAARAAEYGLSRLWPSPNGTVRNVLNGVLFREPIIIDSVPRLVPGWRRPIVIGRHAHADQYKSVNFAVPGAGKLTLTYTPDDGSPATSHEVTSFPAGGGVAMGMYNYTDSIRDFARACFSYGLRRRFPVYLSTKNTVLKAYDGQFKDVFDAVYAEEFRDGFETVGIGYEHRLIDDMVASALKWEGGYVWACKNYDGDVQSDIVAQGFGSPGLMTSVLTTPDGDTQLTEAAHGTIARHHRRRQAGEVTSTNPIATIYAWTRALAHRARLDGNDALARFAAGLERATTETVERGTMTDDLAALSTPGAGGVSTEDFIDAVTASVAASVSAAGQDG</sequence>
<dbReference type="OrthoDB" id="9765655at2"/>
<dbReference type="GO" id="GO:0006099">
    <property type="term" value="P:tricarboxylic acid cycle"/>
    <property type="evidence" value="ECO:0007669"/>
    <property type="project" value="UniProtKB-KW"/>
</dbReference>
<keyword evidence="3 9" id="KW-0816">Tricarboxylic acid cycle</keyword>
<keyword evidence="7 9" id="KW-0560">Oxidoreductase</keyword>
<dbReference type="GO" id="GO:0051287">
    <property type="term" value="F:NAD binding"/>
    <property type="evidence" value="ECO:0007669"/>
    <property type="project" value="InterPro"/>
</dbReference>
<feature type="binding site" evidence="11">
    <location>
        <position position="132"/>
    </location>
    <ligand>
        <name>D-threo-isocitrate</name>
        <dbReference type="ChEBI" id="CHEBI:15562"/>
    </ligand>
</feature>
<comment type="similarity">
    <text evidence="2 9">Belongs to the isocitrate and isopropylmalate dehydrogenases family.</text>
</comment>
<comment type="caution">
    <text evidence="14">The sequence shown here is derived from an EMBL/GenBank/DDBJ whole genome shotgun (WGS) entry which is preliminary data.</text>
</comment>
<proteinExistence type="inferred from homology"/>
<evidence type="ECO:0000256" key="10">
    <source>
        <dbReference type="PIRSR" id="PIRSR000108-1"/>
    </source>
</evidence>
<dbReference type="GO" id="GO:0004450">
    <property type="term" value="F:isocitrate dehydrogenase (NADP+) activity"/>
    <property type="evidence" value="ECO:0007669"/>
    <property type="project" value="UniProtKB-UniRule"/>
</dbReference>
<dbReference type="GO" id="GO:0006102">
    <property type="term" value="P:isocitrate metabolic process"/>
    <property type="evidence" value="ECO:0007669"/>
    <property type="project" value="UniProtKB-UniRule"/>
</dbReference>
<evidence type="ECO:0000256" key="8">
    <source>
        <dbReference type="ARBA" id="ARBA00023211"/>
    </source>
</evidence>
<feature type="binding site" evidence="11">
    <location>
        <begin position="94"/>
        <end position="100"/>
    </location>
    <ligand>
        <name>D-threo-isocitrate</name>
        <dbReference type="ChEBI" id="CHEBI:15562"/>
    </ligand>
</feature>
<keyword evidence="6 9" id="KW-0521">NADP</keyword>
<feature type="binding site" evidence="12">
    <location>
        <position position="252"/>
    </location>
    <ligand>
        <name>Mn(2+)</name>
        <dbReference type="ChEBI" id="CHEBI:29035"/>
    </ligand>
</feature>
<keyword evidence="15" id="KW-1185">Reference proteome</keyword>
<protein>
    <recommendedName>
        <fullName evidence="9">Isocitrate dehydrogenase [NADP]</fullName>
        <ecNumber evidence="9">1.1.1.42</ecNumber>
    </recommendedName>
</protein>
<dbReference type="SMART" id="SM01329">
    <property type="entry name" value="Iso_dh"/>
    <property type="match status" value="1"/>
</dbReference>
<feature type="site" description="Critical for catalysis" evidence="10">
    <location>
        <position position="139"/>
    </location>
</feature>
<evidence type="ECO:0000256" key="5">
    <source>
        <dbReference type="ARBA" id="ARBA00022842"/>
    </source>
</evidence>
<comment type="cofactor">
    <cofactor evidence="1">
        <name>Mn(2+)</name>
        <dbReference type="ChEBI" id="CHEBI:29035"/>
    </cofactor>
</comment>
<keyword evidence="5 9" id="KW-0460">Magnesium</keyword>
<keyword evidence="4 9" id="KW-0479">Metal-binding</keyword>
<evidence type="ECO:0000313" key="14">
    <source>
        <dbReference type="EMBL" id="GER23911.1"/>
    </source>
</evidence>
<evidence type="ECO:0000259" key="13">
    <source>
        <dbReference type="SMART" id="SM01329"/>
    </source>
</evidence>
<organism evidence="14 15">
    <name type="scientific">Zafaria cholistanensis</name>
    <dbReference type="NCBI Taxonomy" id="1682741"/>
    <lineage>
        <taxon>Bacteria</taxon>
        <taxon>Bacillati</taxon>
        <taxon>Actinomycetota</taxon>
        <taxon>Actinomycetes</taxon>
        <taxon>Micrococcales</taxon>
        <taxon>Micrococcaceae</taxon>
        <taxon>Zafaria</taxon>
    </lineage>
</organism>
<feature type="site" description="Critical for catalysis" evidence="10">
    <location>
        <position position="212"/>
    </location>
</feature>
<dbReference type="InterPro" id="IPR004790">
    <property type="entry name" value="Isocitrate_DH_NADP"/>
</dbReference>
<evidence type="ECO:0000313" key="15">
    <source>
        <dbReference type="Proteomes" id="UP000325307"/>
    </source>
</evidence>
<dbReference type="PANTHER" id="PTHR11822:SF21">
    <property type="entry name" value="ISOCITRATE DEHYDROGENASE [NADP], MITOCHONDRIAL"/>
    <property type="match status" value="1"/>
</dbReference>
<reference evidence="14 15" key="1">
    <citation type="submission" date="2019-09" db="EMBL/GenBank/DDBJ databases">
        <title>Arthrobacter zafarii sp. nov., a moderately thermotolerant and halotolerant actinobacterium isolated from Cholistan desert soil of Pakistan.</title>
        <authorList>
            <person name="Amin A."/>
            <person name="Ahmed I."/>
            <person name="Khalid N."/>
            <person name="Schumann P."/>
            <person name="Busse H.J."/>
            <person name="Khan I.U."/>
            <person name="Li S."/>
            <person name="Li W.J."/>
        </authorList>
    </citation>
    <scope>NUCLEOTIDE SEQUENCE [LARGE SCALE GENOMIC DNA]</scope>
    <source>
        <strain evidence="14 15">NCCP-1664</strain>
    </source>
</reference>
<dbReference type="NCBIfam" id="NF006156">
    <property type="entry name" value="PRK08299.1"/>
    <property type="match status" value="1"/>
</dbReference>
<evidence type="ECO:0000256" key="3">
    <source>
        <dbReference type="ARBA" id="ARBA00022532"/>
    </source>
</evidence>
<gene>
    <name evidence="14" type="primary">icd</name>
    <name evidence="14" type="ORF">NCCP1664_24060</name>
</gene>
<feature type="binding site" evidence="11">
    <location>
        <position position="109"/>
    </location>
    <ligand>
        <name>D-threo-isocitrate</name>
        <dbReference type="ChEBI" id="CHEBI:15562"/>
    </ligand>
</feature>
<feature type="binding site" evidence="12">
    <location>
        <position position="275"/>
    </location>
    <ligand>
        <name>Mn(2+)</name>
        <dbReference type="ChEBI" id="CHEBI:29035"/>
    </ligand>
</feature>
<evidence type="ECO:0000256" key="11">
    <source>
        <dbReference type="PIRSR" id="PIRSR000108-2"/>
    </source>
</evidence>
<comment type="catalytic activity">
    <reaction evidence="9">
        <text>D-threo-isocitrate + NADP(+) = 2-oxoglutarate + CO2 + NADPH</text>
        <dbReference type="Rhea" id="RHEA:19629"/>
        <dbReference type="ChEBI" id="CHEBI:15562"/>
        <dbReference type="ChEBI" id="CHEBI:16526"/>
        <dbReference type="ChEBI" id="CHEBI:16810"/>
        <dbReference type="ChEBI" id="CHEBI:57783"/>
        <dbReference type="ChEBI" id="CHEBI:58349"/>
        <dbReference type="EC" id="1.1.1.42"/>
    </reaction>
</comment>